<sequence>MSDDDKSSSSESEKDSSLPESVNSKRVVNPIQKFCFFLNEAGRSLNFVLLADTMTDSEVTEATQLIELHLGTVSTNKKDVSSYCAVLVADEATTWDYFGDVFKLSYIHDCVEAGKILDIAVYLKDPPSKLYVDSFDYMFVIYDKKFSWETIPSEYKLPSLTEHHPKLPPKDTDDSDSSVDSFASIRSVSLPSDKTKQTKSQYSHDEKEAMLRYVVERKMYHRVKGKKLYKEMEAANVSI</sequence>
<dbReference type="Proteomes" id="UP001367676">
    <property type="component" value="Unassembled WGS sequence"/>
</dbReference>
<proteinExistence type="predicted"/>
<accession>A0AAN9TMB5</accession>
<organism evidence="2 3">
    <name type="scientific">Parthenolecanium corni</name>
    <dbReference type="NCBI Taxonomy" id="536013"/>
    <lineage>
        <taxon>Eukaryota</taxon>
        <taxon>Metazoa</taxon>
        <taxon>Ecdysozoa</taxon>
        <taxon>Arthropoda</taxon>
        <taxon>Hexapoda</taxon>
        <taxon>Insecta</taxon>
        <taxon>Pterygota</taxon>
        <taxon>Neoptera</taxon>
        <taxon>Paraneoptera</taxon>
        <taxon>Hemiptera</taxon>
        <taxon>Sternorrhyncha</taxon>
        <taxon>Coccoidea</taxon>
        <taxon>Coccidae</taxon>
        <taxon>Parthenolecanium</taxon>
    </lineage>
</organism>
<feature type="region of interest" description="Disordered" evidence="1">
    <location>
        <begin position="1"/>
        <end position="21"/>
    </location>
</feature>
<dbReference type="Gene3D" id="1.10.10.60">
    <property type="entry name" value="Homeodomain-like"/>
    <property type="match status" value="1"/>
</dbReference>
<gene>
    <name evidence="2" type="ORF">V9T40_006464</name>
</gene>
<name>A0AAN9TMB5_9HEMI</name>
<evidence type="ECO:0000256" key="1">
    <source>
        <dbReference type="SAM" id="MobiDB-lite"/>
    </source>
</evidence>
<comment type="caution">
    <text evidence="2">The sequence shown here is derived from an EMBL/GenBank/DDBJ whole genome shotgun (WGS) entry which is preliminary data.</text>
</comment>
<feature type="region of interest" description="Disordered" evidence="1">
    <location>
        <begin position="159"/>
        <end position="179"/>
    </location>
</feature>
<dbReference type="EMBL" id="JBBCAQ010000014">
    <property type="protein sequence ID" value="KAK7598229.1"/>
    <property type="molecule type" value="Genomic_DNA"/>
</dbReference>
<keyword evidence="3" id="KW-1185">Reference proteome</keyword>
<reference evidence="2 3" key="1">
    <citation type="submission" date="2024-03" db="EMBL/GenBank/DDBJ databases">
        <title>Adaptation during the transition from Ophiocordyceps entomopathogen to insect associate is accompanied by gene loss and intensified selection.</title>
        <authorList>
            <person name="Ward C.M."/>
            <person name="Onetto C.A."/>
            <person name="Borneman A.R."/>
        </authorList>
    </citation>
    <scope>NUCLEOTIDE SEQUENCE [LARGE SCALE GENOMIC DNA]</scope>
    <source>
        <strain evidence="2">AWRI1</strain>
        <tissue evidence="2">Single Adult Female</tissue>
    </source>
</reference>
<evidence type="ECO:0000313" key="3">
    <source>
        <dbReference type="Proteomes" id="UP001367676"/>
    </source>
</evidence>
<protein>
    <submittedName>
        <fullName evidence="2">Uncharacterized protein</fullName>
    </submittedName>
</protein>
<dbReference type="AlphaFoldDB" id="A0AAN9TMB5"/>
<feature type="compositionally biased region" description="Basic and acidic residues" evidence="1">
    <location>
        <begin position="161"/>
        <end position="172"/>
    </location>
</feature>
<feature type="compositionally biased region" description="Basic and acidic residues" evidence="1">
    <location>
        <begin position="1"/>
        <end position="17"/>
    </location>
</feature>
<evidence type="ECO:0000313" key="2">
    <source>
        <dbReference type="EMBL" id="KAK7598229.1"/>
    </source>
</evidence>